<evidence type="ECO:0000313" key="1">
    <source>
        <dbReference type="EMBL" id="SDJ15188.1"/>
    </source>
</evidence>
<dbReference type="EMBL" id="FNDI01000035">
    <property type="protein sequence ID" value="SDJ15188.1"/>
    <property type="molecule type" value="Genomic_DNA"/>
</dbReference>
<reference evidence="1" key="1">
    <citation type="submission" date="2016-10" db="EMBL/GenBank/DDBJ databases">
        <authorList>
            <person name="Varghese N."/>
            <person name="Submissions S."/>
        </authorList>
    </citation>
    <scope>NUCLEOTIDE SEQUENCE [LARGE SCALE GENOMIC DNA]</scope>
    <source>
        <strain evidence="1">YR281</strain>
    </source>
</reference>
<proteinExistence type="predicted"/>
<accession>A0A7Z7BG07</accession>
<sequence length="40" mass="4872">MNNRPKNLWCVFANECKEFVFECVMPLIIVAKKIWRCLRK</sequence>
<evidence type="ECO:0000313" key="2">
    <source>
        <dbReference type="Proteomes" id="UP000198900"/>
    </source>
</evidence>
<protein>
    <submittedName>
        <fullName evidence="1">Uncharacterized protein</fullName>
    </submittedName>
</protein>
<organism evidence="1 2">
    <name type="scientific">Paraburkholderia steynii</name>
    <dbReference type="NCBI Taxonomy" id="1245441"/>
    <lineage>
        <taxon>Bacteria</taxon>
        <taxon>Pseudomonadati</taxon>
        <taxon>Pseudomonadota</taxon>
        <taxon>Betaproteobacteria</taxon>
        <taxon>Burkholderiales</taxon>
        <taxon>Burkholderiaceae</taxon>
        <taxon>Paraburkholderia</taxon>
    </lineage>
</organism>
<name>A0A7Z7BG07_9BURK</name>
<comment type="caution">
    <text evidence="1">The sequence shown here is derived from an EMBL/GenBank/DDBJ whole genome shotgun (WGS) entry which is preliminary data.</text>
</comment>
<gene>
    <name evidence="1" type="ORF">SAMN04487926_13527</name>
</gene>
<dbReference type="Proteomes" id="UP000198900">
    <property type="component" value="Unassembled WGS sequence"/>
</dbReference>
<keyword evidence="2" id="KW-1185">Reference proteome</keyword>
<dbReference type="AlphaFoldDB" id="A0A7Z7BG07"/>